<dbReference type="Pfam" id="PF00929">
    <property type="entry name" value="RNase_T"/>
    <property type="match status" value="1"/>
</dbReference>
<dbReference type="CDD" id="cd06127">
    <property type="entry name" value="DEDDh"/>
    <property type="match status" value="1"/>
</dbReference>
<keyword evidence="2" id="KW-0378">Hydrolase</keyword>
<name>A0ABS9ZBE2_9HYPH</name>
<dbReference type="SMART" id="SM00479">
    <property type="entry name" value="EXOIII"/>
    <property type="match status" value="1"/>
</dbReference>
<dbReference type="PANTHER" id="PTHR30231:SF37">
    <property type="entry name" value="EXODEOXYRIBONUCLEASE 10"/>
    <property type="match status" value="1"/>
</dbReference>
<organism evidence="2 3">
    <name type="scientific">Candidatus Rhodoblastus alkanivorans</name>
    <dbReference type="NCBI Taxonomy" id="2954117"/>
    <lineage>
        <taxon>Bacteria</taxon>
        <taxon>Pseudomonadati</taxon>
        <taxon>Pseudomonadota</taxon>
        <taxon>Alphaproteobacteria</taxon>
        <taxon>Hyphomicrobiales</taxon>
        <taxon>Rhodoblastaceae</taxon>
        <taxon>Rhodoblastus</taxon>
    </lineage>
</organism>
<evidence type="ECO:0000313" key="3">
    <source>
        <dbReference type="Proteomes" id="UP001139104"/>
    </source>
</evidence>
<dbReference type="InterPro" id="IPR012337">
    <property type="entry name" value="RNaseH-like_sf"/>
</dbReference>
<proteinExistence type="predicted"/>
<feature type="domain" description="Exonuclease" evidence="1">
    <location>
        <begin position="42"/>
        <end position="207"/>
    </location>
</feature>
<keyword evidence="2" id="KW-0540">Nuclease</keyword>
<evidence type="ECO:0000313" key="2">
    <source>
        <dbReference type="EMBL" id="MCI4684904.1"/>
    </source>
</evidence>
<dbReference type="EMBL" id="JAIVFP010000002">
    <property type="protein sequence ID" value="MCI4684904.1"/>
    <property type="molecule type" value="Genomic_DNA"/>
</dbReference>
<reference evidence="2" key="1">
    <citation type="journal article" date="2022" name="ISME J.">
        <title>Identification of active gaseous-alkane degraders at natural gas seeps.</title>
        <authorList>
            <person name="Farhan Ul Haque M."/>
            <person name="Hernandez M."/>
            <person name="Crombie A.T."/>
            <person name="Murrell J.C."/>
        </authorList>
    </citation>
    <scope>NUCLEOTIDE SEQUENCE</scope>
    <source>
        <strain evidence="2">PC2</strain>
    </source>
</reference>
<sequence length="297" mass="33797">MTGEPDLEKFAAALEKSPDYKVLRRLQPRAPIEGFPGVETRAGLFVDVETTGLNPELDEIVELAMVPFRYALDGTVVQVLDPFDRLREPSTPIPPEITALTGITAEMVSGKEIDLAEVVKFAAPAALVIAHNAAFDRRFLERFCPMFSTKPWACSMAEVDWAAEGFEGTKLPYLAMAQGFFYDRHRAANDCLAAIEVLARELPRARVPALAKLLERARQPTWRIWAENSPFECKDFLKARGYRWNGEENGRPRAWYIDVSDVQKDAELVYMQREIYRYEVELNPVRVTAYDRYSDRV</sequence>
<dbReference type="Proteomes" id="UP001139104">
    <property type="component" value="Unassembled WGS sequence"/>
</dbReference>
<accession>A0ABS9ZBE2</accession>
<dbReference type="NCBIfam" id="NF006615">
    <property type="entry name" value="PRK09182.1"/>
    <property type="match status" value="1"/>
</dbReference>
<dbReference type="Gene3D" id="3.30.420.10">
    <property type="entry name" value="Ribonuclease H-like superfamily/Ribonuclease H"/>
    <property type="match status" value="1"/>
</dbReference>
<dbReference type="InterPro" id="IPR013520">
    <property type="entry name" value="Ribonucl_H"/>
</dbReference>
<comment type="caution">
    <text evidence="2">The sequence shown here is derived from an EMBL/GenBank/DDBJ whole genome shotgun (WGS) entry which is preliminary data.</text>
</comment>
<keyword evidence="2" id="KW-0269">Exonuclease</keyword>
<dbReference type="SUPFAM" id="SSF53098">
    <property type="entry name" value="Ribonuclease H-like"/>
    <property type="match status" value="1"/>
</dbReference>
<keyword evidence="3" id="KW-1185">Reference proteome</keyword>
<dbReference type="PANTHER" id="PTHR30231">
    <property type="entry name" value="DNA POLYMERASE III SUBUNIT EPSILON"/>
    <property type="match status" value="1"/>
</dbReference>
<dbReference type="InterPro" id="IPR036397">
    <property type="entry name" value="RNaseH_sf"/>
</dbReference>
<dbReference type="RefSeq" id="WP_243068936.1">
    <property type="nucleotide sequence ID" value="NZ_JAIVFK010000018.1"/>
</dbReference>
<evidence type="ECO:0000259" key="1">
    <source>
        <dbReference type="SMART" id="SM00479"/>
    </source>
</evidence>
<protein>
    <submittedName>
        <fullName evidence="2">3'-5' exonuclease</fullName>
    </submittedName>
</protein>
<dbReference type="GO" id="GO:0004527">
    <property type="term" value="F:exonuclease activity"/>
    <property type="evidence" value="ECO:0007669"/>
    <property type="project" value="UniProtKB-KW"/>
</dbReference>
<gene>
    <name evidence="2" type="ORF">K2U94_19375</name>
</gene>